<evidence type="ECO:0000313" key="11">
    <source>
        <dbReference type="Proteomes" id="UP000425178"/>
    </source>
</evidence>
<name>A0A6B8VFE7_9CORY</name>
<keyword evidence="5 9" id="KW-0812">Transmembrane</keyword>
<feature type="transmembrane region" description="Helical" evidence="9">
    <location>
        <begin position="245"/>
        <end position="262"/>
    </location>
</feature>
<dbReference type="GO" id="GO:0033214">
    <property type="term" value="P:siderophore-iron import into cell"/>
    <property type="evidence" value="ECO:0007669"/>
    <property type="project" value="TreeGrafter"/>
</dbReference>
<evidence type="ECO:0000256" key="9">
    <source>
        <dbReference type="SAM" id="Phobius"/>
    </source>
</evidence>
<keyword evidence="4" id="KW-1003">Cell membrane</keyword>
<dbReference type="CDD" id="cd06550">
    <property type="entry name" value="TM_ABC_iron-siderophores_like"/>
    <property type="match status" value="1"/>
</dbReference>
<dbReference type="Gene3D" id="1.10.3470.10">
    <property type="entry name" value="ABC transporter involved in vitamin B12 uptake, BtuC"/>
    <property type="match status" value="1"/>
</dbReference>
<keyword evidence="6 9" id="KW-1133">Transmembrane helix</keyword>
<feature type="transmembrane region" description="Helical" evidence="9">
    <location>
        <begin position="197"/>
        <end position="218"/>
    </location>
</feature>
<feature type="transmembrane region" description="Helical" evidence="9">
    <location>
        <begin position="66"/>
        <end position="88"/>
    </location>
</feature>
<keyword evidence="3" id="KW-0813">Transport</keyword>
<comment type="similarity">
    <text evidence="2">Belongs to the binding-protein-dependent transport system permease family. FecCD subfamily.</text>
</comment>
<comment type="subcellular location">
    <subcellularLocation>
        <location evidence="1">Cell membrane</location>
        <topology evidence="1">Multi-pass membrane protein</topology>
    </subcellularLocation>
</comment>
<dbReference type="AlphaFoldDB" id="A0A6B8VFE7"/>
<feature type="transmembrane region" description="Helical" evidence="9">
    <location>
        <begin position="171"/>
        <end position="190"/>
    </location>
</feature>
<proteinExistence type="inferred from homology"/>
<sequence length="383" mass="41915">MDKNRYVDRMVEESTADGVDNYLREATTPEARRYERAEDHWPGYAVKPQSARSAGAFQTVRAARKYWIILGTVVTLGLLFAFGLLAWNNPLPFGTEGFWLIAERRADAVIAMAIVAVCQAVATVAFQTVTNNRIITPSIMGFESLYTVIHTSTVFFFGAAGLIGARTLETFVVQLILMIGLSLILYSWLLTGRHANMHAMLLVGIVIGGGLGSVSTFMQRMLTPSEFDVLTARLFGSVNNADPEYYPVAIPLCLIAAGLLYLNSRRMNILSLGRDTATNLGLSYKGLAIATLVLISVLMAVSTALVGPMTFLGFLVATLAYQFADTYDHRYLFPMAVAIAFVVLSGAYFIMNHVFYAQGVVSIIIELVGGSVFLFVILRKGRL</sequence>
<evidence type="ECO:0000256" key="1">
    <source>
        <dbReference type="ARBA" id="ARBA00004651"/>
    </source>
</evidence>
<feature type="transmembrane region" description="Helical" evidence="9">
    <location>
        <begin position="108"/>
        <end position="126"/>
    </location>
</feature>
<dbReference type="FunFam" id="1.10.3470.10:FF:000004">
    <property type="entry name" value="Iron compound ABC transporter, permease"/>
    <property type="match status" value="1"/>
</dbReference>
<dbReference type="GO" id="GO:0005886">
    <property type="term" value="C:plasma membrane"/>
    <property type="evidence" value="ECO:0007669"/>
    <property type="project" value="UniProtKB-SubCell"/>
</dbReference>
<feature type="transmembrane region" description="Helical" evidence="9">
    <location>
        <begin position="305"/>
        <end position="324"/>
    </location>
</feature>
<feature type="transmembrane region" description="Helical" evidence="9">
    <location>
        <begin position="146"/>
        <end position="165"/>
    </location>
</feature>
<evidence type="ECO:0000256" key="3">
    <source>
        <dbReference type="ARBA" id="ARBA00022448"/>
    </source>
</evidence>
<dbReference type="Pfam" id="PF01032">
    <property type="entry name" value="FecCD"/>
    <property type="match status" value="1"/>
</dbReference>
<dbReference type="InterPro" id="IPR000522">
    <property type="entry name" value="ABC_transptr_permease_BtuC"/>
</dbReference>
<dbReference type="PANTHER" id="PTHR30472">
    <property type="entry name" value="FERRIC ENTEROBACTIN TRANSPORT SYSTEM PERMEASE PROTEIN"/>
    <property type="match status" value="1"/>
</dbReference>
<dbReference type="SUPFAM" id="SSF81345">
    <property type="entry name" value="ABC transporter involved in vitamin B12 uptake, BtuC"/>
    <property type="match status" value="1"/>
</dbReference>
<dbReference type="EMBL" id="CP046453">
    <property type="protein sequence ID" value="QGU03972.1"/>
    <property type="molecule type" value="Genomic_DNA"/>
</dbReference>
<keyword evidence="8 9" id="KW-0472">Membrane</keyword>
<evidence type="ECO:0000256" key="5">
    <source>
        <dbReference type="ARBA" id="ARBA00022692"/>
    </source>
</evidence>
<evidence type="ECO:0000256" key="4">
    <source>
        <dbReference type="ARBA" id="ARBA00022475"/>
    </source>
</evidence>
<dbReference type="Proteomes" id="UP000425178">
    <property type="component" value="Chromosome"/>
</dbReference>
<gene>
    <name evidence="10" type="primary">feuC</name>
    <name evidence="10" type="ORF">CETAM_03470</name>
</gene>
<feature type="transmembrane region" description="Helical" evidence="9">
    <location>
        <begin position="282"/>
        <end position="299"/>
    </location>
</feature>
<dbReference type="InterPro" id="IPR037294">
    <property type="entry name" value="ABC_BtuC-like"/>
</dbReference>
<organism evidence="10 11">
    <name type="scientific">Corynebacterium comes</name>
    <dbReference type="NCBI Taxonomy" id="2675218"/>
    <lineage>
        <taxon>Bacteria</taxon>
        <taxon>Bacillati</taxon>
        <taxon>Actinomycetota</taxon>
        <taxon>Actinomycetes</taxon>
        <taxon>Mycobacteriales</taxon>
        <taxon>Corynebacteriaceae</taxon>
        <taxon>Corynebacterium</taxon>
    </lineage>
</organism>
<accession>A0A6B8VFE7</accession>
<evidence type="ECO:0000313" key="10">
    <source>
        <dbReference type="EMBL" id="QGU03972.1"/>
    </source>
</evidence>
<protein>
    <submittedName>
        <fullName evidence="10">Iron-uptake system permease protein FeuC</fullName>
    </submittedName>
</protein>
<reference evidence="10 11" key="1">
    <citation type="journal article" date="2021" name="Int. J. Syst. Evol. Microbiol.">
        <title>Classification of three corynebacterial strains isolated from a small paddock in North Rhine-Westphalia: proposal of &lt;i&gt;Corynebacterium kalinowskii&lt;/i&gt; sp. nov., &lt;i&gt;Corynebacterium comes&lt;/i&gt; sp. nov. and &lt;i&gt;Corynebacterium occultum&lt;/i&gt; sp. nov.</title>
        <authorList>
            <person name="Schaffert L."/>
            <person name="Ruwe M."/>
            <person name="Milse J."/>
            <person name="Hanuschka K."/>
            <person name="Ortseifen V."/>
            <person name="Droste J."/>
            <person name="Brandt D."/>
            <person name="Schl L."/>
            <person name="Kutter Y."/>
            <person name="Vinke S."/>
            <person name="Vieh P."/>
            <person name="Jacob L."/>
            <person name="L N.C."/>
            <person name="Schulte-Berndt E."/>
            <person name="Hain C."/>
            <person name="Linder M."/>
            <person name="Schmidt P."/>
            <person name="Wollenschl L."/>
            <person name="Luttermann T."/>
            <person name="Thieme E."/>
            <person name="Hassa J."/>
            <person name="Haak M."/>
            <person name="Wittchen M."/>
            <person name="Mentz A."/>
            <person name="Persicke M."/>
            <person name="Busche T."/>
            <person name="R C."/>
        </authorList>
    </citation>
    <scope>NUCLEOTIDE SEQUENCE [LARGE SCALE GENOMIC DNA]</scope>
    <source>
        <strain evidence="10 11">2019</strain>
    </source>
</reference>
<dbReference type="PANTHER" id="PTHR30472:SF19">
    <property type="entry name" value="PETROBACTIN IMPORT SYSTEM PERMEASE PROTEIN YCLO"/>
    <property type="match status" value="1"/>
</dbReference>
<evidence type="ECO:0000256" key="7">
    <source>
        <dbReference type="ARBA" id="ARBA00023004"/>
    </source>
</evidence>
<evidence type="ECO:0000256" key="2">
    <source>
        <dbReference type="ARBA" id="ARBA00007935"/>
    </source>
</evidence>
<dbReference type="GO" id="GO:0022857">
    <property type="term" value="F:transmembrane transporter activity"/>
    <property type="evidence" value="ECO:0007669"/>
    <property type="project" value="InterPro"/>
</dbReference>
<dbReference type="KEGG" id="ccoe:CETAM_03470"/>
<evidence type="ECO:0000256" key="6">
    <source>
        <dbReference type="ARBA" id="ARBA00022989"/>
    </source>
</evidence>
<feature type="transmembrane region" description="Helical" evidence="9">
    <location>
        <begin position="331"/>
        <end position="350"/>
    </location>
</feature>
<evidence type="ECO:0000256" key="8">
    <source>
        <dbReference type="ARBA" id="ARBA00023136"/>
    </source>
</evidence>
<keyword evidence="11" id="KW-1185">Reference proteome</keyword>
<feature type="transmembrane region" description="Helical" evidence="9">
    <location>
        <begin position="356"/>
        <end position="378"/>
    </location>
</feature>
<keyword evidence="7" id="KW-0408">Iron</keyword>